<dbReference type="PANTHER" id="PTHR46060">
    <property type="entry name" value="MARINER MOS1 TRANSPOSASE-LIKE PROTEIN"/>
    <property type="match status" value="1"/>
</dbReference>
<reference evidence="1 2" key="1">
    <citation type="journal article" date="2019" name="Sci. Rep.">
        <title>Orb-weaving spider Araneus ventricosus genome elucidates the spidroin gene catalogue.</title>
        <authorList>
            <person name="Kono N."/>
            <person name="Nakamura H."/>
            <person name="Ohtoshi R."/>
            <person name="Moran D.A.P."/>
            <person name="Shinohara A."/>
            <person name="Yoshida Y."/>
            <person name="Fujiwara M."/>
            <person name="Mori M."/>
            <person name="Tomita M."/>
            <person name="Arakawa K."/>
        </authorList>
    </citation>
    <scope>NUCLEOTIDE SEQUENCE [LARGE SCALE GENOMIC DNA]</scope>
</reference>
<dbReference type="AlphaFoldDB" id="A0A4Y2RBC7"/>
<dbReference type="Proteomes" id="UP000499080">
    <property type="component" value="Unassembled WGS sequence"/>
</dbReference>
<organism evidence="1 2">
    <name type="scientific">Araneus ventricosus</name>
    <name type="common">Orbweaver spider</name>
    <name type="synonym">Epeira ventricosa</name>
    <dbReference type="NCBI Taxonomy" id="182803"/>
    <lineage>
        <taxon>Eukaryota</taxon>
        <taxon>Metazoa</taxon>
        <taxon>Ecdysozoa</taxon>
        <taxon>Arthropoda</taxon>
        <taxon>Chelicerata</taxon>
        <taxon>Arachnida</taxon>
        <taxon>Araneae</taxon>
        <taxon>Araneomorphae</taxon>
        <taxon>Entelegynae</taxon>
        <taxon>Araneoidea</taxon>
        <taxon>Araneidae</taxon>
        <taxon>Araneus</taxon>
    </lineage>
</organism>
<evidence type="ECO:0008006" key="3">
    <source>
        <dbReference type="Google" id="ProtNLM"/>
    </source>
</evidence>
<proteinExistence type="predicted"/>
<dbReference type="InterPro" id="IPR052709">
    <property type="entry name" value="Transposase-MT_Hybrid"/>
</dbReference>
<sequence length="114" mass="13362">MASHQYPYFWRVVSAVRCMMDSSRSAQRSIIQFVRSEGEHTSKIYRRMKEVYGELCLARCIIFQWCQRYEAGCVNIKDLPRPGQAHVVTNSATISVVDDLIRQNRWITTREIAF</sequence>
<keyword evidence="2" id="KW-1185">Reference proteome</keyword>
<dbReference type="PANTHER" id="PTHR46060:SF1">
    <property type="entry name" value="MARINER MOS1 TRANSPOSASE-LIKE PROTEIN"/>
    <property type="match status" value="1"/>
</dbReference>
<dbReference type="EMBL" id="BGPR01016457">
    <property type="protein sequence ID" value="GBN73067.1"/>
    <property type="molecule type" value="Genomic_DNA"/>
</dbReference>
<accession>A0A4Y2RBC7</accession>
<evidence type="ECO:0000313" key="1">
    <source>
        <dbReference type="EMBL" id="GBN73067.1"/>
    </source>
</evidence>
<evidence type="ECO:0000313" key="2">
    <source>
        <dbReference type="Proteomes" id="UP000499080"/>
    </source>
</evidence>
<comment type="caution">
    <text evidence="1">The sequence shown here is derived from an EMBL/GenBank/DDBJ whole genome shotgun (WGS) entry which is preliminary data.</text>
</comment>
<name>A0A4Y2RBC7_ARAVE</name>
<protein>
    <recommendedName>
        <fullName evidence="3">Mos1 transposase HTH domain-containing protein</fullName>
    </recommendedName>
</protein>
<gene>
    <name evidence="1" type="ORF">AVEN_196580_1</name>
</gene>